<gene>
    <name evidence="2" type="ORF">scyTo_0016877</name>
</gene>
<organism evidence="2 3">
    <name type="scientific">Scyliorhinus torazame</name>
    <name type="common">Cloudy catshark</name>
    <name type="synonym">Catulus torazame</name>
    <dbReference type="NCBI Taxonomy" id="75743"/>
    <lineage>
        <taxon>Eukaryota</taxon>
        <taxon>Metazoa</taxon>
        <taxon>Chordata</taxon>
        <taxon>Craniata</taxon>
        <taxon>Vertebrata</taxon>
        <taxon>Chondrichthyes</taxon>
        <taxon>Elasmobranchii</taxon>
        <taxon>Galeomorphii</taxon>
        <taxon>Galeoidea</taxon>
        <taxon>Carcharhiniformes</taxon>
        <taxon>Scyliorhinidae</taxon>
        <taxon>Scyliorhinus</taxon>
    </lineage>
</organism>
<dbReference type="AlphaFoldDB" id="A0A401Q0B9"/>
<protein>
    <submittedName>
        <fullName evidence="2">Uncharacterized protein</fullName>
    </submittedName>
</protein>
<reference evidence="2 3" key="1">
    <citation type="journal article" date="2018" name="Nat. Ecol. Evol.">
        <title>Shark genomes provide insights into elasmobranch evolution and the origin of vertebrates.</title>
        <authorList>
            <person name="Hara Y"/>
            <person name="Yamaguchi K"/>
            <person name="Onimaru K"/>
            <person name="Kadota M"/>
            <person name="Koyanagi M"/>
            <person name="Keeley SD"/>
            <person name="Tatsumi K"/>
            <person name="Tanaka K"/>
            <person name="Motone F"/>
            <person name="Kageyama Y"/>
            <person name="Nozu R"/>
            <person name="Adachi N"/>
            <person name="Nishimura O"/>
            <person name="Nakagawa R"/>
            <person name="Tanegashima C"/>
            <person name="Kiyatake I"/>
            <person name="Matsumoto R"/>
            <person name="Murakumo K"/>
            <person name="Nishida K"/>
            <person name="Terakita A"/>
            <person name="Kuratani S"/>
            <person name="Sato K"/>
            <person name="Hyodo S Kuraku.S."/>
        </authorList>
    </citation>
    <scope>NUCLEOTIDE SEQUENCE [LARGE SCALE GENOMIC DNA]</scope>
</reference>
<name>A0A401Q0B9_SCYTO</name>
<feature type="region of interest" description="Disordered" evidence="1">
    <location>
        <begin position="209"/>
        <end position="317"/>
    </location>
</feature>
<dbReference type="Proteomes" id="UP000288216">
    <property type="component" value="Unassembled WGS sequence"/>
</dbReference>
<comment type="caution">
    <text evidence="2">The sequence shown here is derived from an EMBL/GenBank/DDBJ whole genome shotgun (WGS) entry which is preliminary data.</text>
</comment>
<sequence>MTKNVFYGFYTKFNLPSDVDPNSLSLSISGPHSVTISGTRYTLNVIKPERQSELSNKQEAAFLRNYNEQISHLESETLSNVPEHQATYLKRNPIKSAELPQDSYADFPPPPPELLYSSSHSTHPKMEEEPPSGPFKIQPLINYFEKKRNTRSSKSMKPESIPKQKVRKYPKVTKRYRQPKPETYSVATQTETPQVSPMFSFKRVSENGQFNLKPSKGIHHSIWGNAPFSSNDQRLVTRSPIKQDSKRPKSAYEDNLLESQVEDKQDVIKTNPHEYSQKDESKEKQHIPISDTGARGIVPAKRSQNRRGPSNPPPEILRDFSKISIQDEDDFLDINPRGKNHIPKSYLQGRKIPHEIPLDTWIKYLRNPD</sequence>
<feature type="compositionally biased region" description="Basic residues" evidence="1">
    <location>
        <begin position="164"/>
        <end position="178"/>
    </location>
</feature>
<feature type="compositionally biased region" description="Polar residues" evidence="1">
    <location>
        <begin position="227"/>
        <end position="240"/>
    </location>
</feature>
<evidence type="ECO:0000313" key="3">
    <source>
        <dbReference type="Proteomes" id="UP000288216"/>
    </source>
</evidence>
<dbReference type="OrthoDB" id="9940235at2759"/>
<dbReference type="EMBL" id="BFAA01010519">
    <property type="protein sequence ID" value="GCB78825.1"/>
    <property type="molecule type" value="Genomic_DNA"/>
</dbReference>
<feature type="compositionally biased region" description="Basic and acidic residues" evidence="1">
    <location>
        <begin position="241"/>
        <end position="252"/>
    </location>
</feature>
<evidence type="ECO:0000256" key="1">
    <source>
        <dbReference type="SAM" id="MobiDB-lite"/>
    </source>
</evidence>
<feature type="compositionally biased region" description="Basic and acidic residues" evidence="1">
    <location>
        <begin position="261"/>
        <end position="286"/>
    </location>
</feature>
<keyword evidence="3" id="KW-1185">Reference proteome</keyword>
<feature type="region of interest" description="Disordered" evidence="1">
    <location>
        <begin position="100"/>
        <end position="193"/>
    </location>
</feature>
<proteinExistence type="predicted"/>
<dbReference type="OMA" id="KSAYEDN"/>
<evidence type="ECO:0000313" key="2">
    <source>
        <dbReference type="EMBL" id="GCB78825.1"/>
    </source>
</evidence>
<accession>A0A401Q0B9</accession>